<evidence type="ECO:0000259" key="6">
    <source>
        <dbReference type="PROSITE" id="PS50839"/>
    </source>
</evidence>
<comment type="subcellular location">
    <subcellularLocation>
        <location evidence="1">Membrane</location>
    </subcellularLocation>
</comment>
<gene>
    <name evidence="9" type="ORF">Kalk_12400</name>
</gene>
<dbReference type="InterPro" id="IPR029787">
    <property type="entry name" value="Nucleotide_cyclase"/>
</dbReference>
<protein>
    <recommendedName>
        <fullName evidence="11">Bifunctional diguanylate cyclase/phosphodiesterase</fullName>
    </recommendedName>
</protein>
<dbReference type="PROSITE" id="PS50883">
    <property type="entry name" value="EAL"/>
    <property type="match status" value="1"/>
</dbReference>
<accession>A0A2K9LLE4</accession>
<dbReference type="AlphaFoldDB" id="A0A2K9LLE4"/>
<dbReference type="GO" id="GO:0007165">
    <property type="term" value="P:signal transduction"/>
    <property type="evidence" value="ECO:0007669"/>
    <property type="project" value="UniProtKB-ARBA"/>
</dbReference>
<keyword evidence="3 5" id="KW-1133">Transmembrane helix</keyword>
<dbReference type="SMART" id="SM00052">
    <property type="entry name" value="EAL"/>
    <property type="match status" value="1"/>
</dbReference>
<sequence length="741" mass="82452">MCCSHCAMDRHQQQVRPFSKRERIRPPIQVGLLAALVVLIPSLLFVLVIVQGEQRDIAAEAEQLMDALATKLEGRLQANLAVGIGFEAQIAVLGDLNQVGLNVLAERLIDPDLNIRHVALAPDLVVQAVYPLPGNEAAIGLDYRTHEKQRKAALQAMETNEMVLAGPLRLVQGGGSHLIARFPVYLAQDEPWGLIALVIRADELFADVGLIDAQSHYQLALRGADGLGESGAVFFGDADLFQQDVKTLNIEVPGGSWQMAIRPINGWNAPLAIYLIYGVIALLFAVLGGAAAYSLRRSVTMRLAHMRHLESLSAIDPLTRITSRYQFERDLAEQVTVCERDGCGFTLLFIDLDHFKEVNDGLGHARGDELLVTMADRMNSCMQRGDLLSRMGSDEFTAVFRGVTSTVEIERRAEELMAAINQPVNIGGLDITITSSIGVAVYPEDGRDGETLIRHADRAKFESKRSGRNTLYFFNASMRNEADLYIELTSAIKAGLQKDEFEVYYQPIYDLRQGAYTRCEALMRWRRGGKDMVSPADFIPVAEQSGLIIELGAWLADEVFNCYQIMQAAGLPMRFSINRSAQEFSSLRHTQHFMNLQEKRDIPTHDITLEITESLLMSDNRTKSDNFQLLKEHGFLFSIDDFGTGYSAINYLRSYPAETLKIDRSFIWELGKSEQADVLVRVIIQLAQALGIAVVAEGVETPQQLELLRDMGCDYIQGFYLAKPMPQSEFKDFIRDAVAAS</sequence>
<dbReference type="NCBIfam" id="TIGR00254">
    <property type="entry name" value="GGDEF"/>
    <property type="match status" value="1"/>
</dbReference>
<dbReference type="EMBL" id="CP022684">
    <property type="protein sequence ID" value="AUM13179.1"/>
    <property type="molecule type" value="Genomic_DNA"/>
</dbReference>
<organism evidence="9 10">
    <name type="scientific">Ketobacter alkanivorans</name>
    <dbReference type="NCBI Taxonomy" id="1917421"/>
    <lineage>
        <taxon>Bacteria</taxon>
        <taxon>Pseudomonadati</taxon>
        <taxon>Pseudomonadota</taxon>
        <taxon>Gammaproteobacteria</taxon>
        <taxon>Pseudomonadales</taxon>
        <taxon>Ketobacteraceae</taxon>
        <taxon>Ketobacter</taxon>
    </lineage>
</organism>
<evidence type="ECO:0000256" key="1">
    <source>
        <dbReference type="ARBA" id="ARBA00004370"/>
    </source>
</evidence>
<dbReference type="CDD" id="cd01948">
    <property type="entry name" value="EAL"/>
    <property type="match status" value="1"/>
</dbReference>
<evidence type="ECO:0000256" key="5">
    <source>
        <dbReference type="SAM" id="Phobius"/>
    </source>
</evidence>
<dbReference type="Pfam" id="PF00563">
    <property type="entry name" value="EAL"/>
    <property type="match status" value="1"/>
</dbReference>
<dbReference type="InterPro" id="IPR001633">
    <property type="entry name" value="EAL_dom"/>
</dbReference>
<dbReference type="Pfam" id="PF03924">
    <property type="entry name" value="CHASE"/>
    <property type="match status" value="1"/>
</dbReference>
<feature type="domain" description="GGDEF" evidence="8">
    <location>
        <begin position="343"/>
        <end position="476"/>
    </location>
</feature>
<dbReference type="Proteomes" id="UP000235116">
    <property type="component" value="Chromosome"/>
</dbReference>
<dbReference type="SMART" id="SM00267">
    <property type="entry name" value="GGDEF"/>
    <property type="match status" value="1"/>
</dbReference>
<dbReference type="Gene3D" id="3.20.20.450">
    <property type="entry name" value="EAL domain"/>
    <property type="match status" value="1"/>
</dbReference>
<evidence type="ECO:0000256" key="4">
    <source>
        <dbReference type="ARBA" id="ARBA00023136"/>
    </source>
</evidence>
<dbReference type="KEGG" id="kak:Kalk_12400"/>
<dbReference type="PROSITE" id="PS50887">
    <property type="entry name" value="GGDEF"/>
    <property type="match status" value="1"/>
</dbReference>
<dbReference type="InterPro" id="IPR042240">
    <property type="entry name" value="CHASE_sf"/>
</dbReference>
<dbReference type="SMART" id="SM01079">
    <property type="entry name" value="CHASE"/>
    <property type="match status" value="1"/>
</dbReference>
<dbReference type="GO" id="GO:0003824">
    <property type="term" value="F:catalytic activity"/>
    <property type="evidence" value="ECO:0007669"/>
    <property type="project" value="UniProtKB-ARBA"/>
</dbReference>
<dbReference type="PANTHER" id="PTHR44757">
    <property type="entry name" value="DIGUANYLATE CYCLASE DGCP"/>
    <property type="match status" value="1"/>
</dbReference>
<dbReference type="Pfam" id="PF00990">
    <property type="entry name" value="GGDEF"/>
    <property type="match status" value="1"/>
</dbReference>
<evidence type="ECO:0000256" key="3">
    <source>
        <dbReference type="ARBA" id="ARBA00022989"/>
    </source>
</evidence>
<dbReference type="SUPFAM" id="SSF55073">
    <property type="entry name" value="Nucleotide cyclase"/>
    <property type="match status" value="1"/>
</dbReference>
<dbReference type="InterPro" id="IPR043128">
    <property type="entry name" value="Rev_trsase/Diguanyl_cyclase"/>
</dbReference>
<dbReference type="InterPro" id="IPR052155">
    <property type="entry name" value="Biofilm_reg_signaling"/>
</dbReference>
<dbReference type="InterPro" id="IPR006189">
    <property type="entry name" value="CHASE_dom"/>
</dbReference>
<evidence type="ECO:0000259" key="7">
    <source>
        <dbReference type="PROSITE" id="PS50883"/>
    </source>
</evidence>
<dbReference type="InterPro" id="IPR000160">
    <property type="entry name" value="GGDEF_dom"/>
</dbReference>
<dbReference type="Gene3D" id="3.30.70.270">
    <property type="match status" value="1"/>
</dbReference>
<keyword evidence="10" id="KW-1185">Reference proteome</keyword>
<feature type="domain" description="EAL" evidence="7">
    <location>
        <begin position="485"/>
        <end position="738"/>
    </location>
</feature>
<feature type="domain" description="CHASE" evidence="6">
    <location>
        <begin position="122"/>
        <end position="260"/>
    </location>
</feature>
<feature type="transmembrane region" description="Helical" evidence="5">
    <location>
        <begin position="271"/>
        <end position="293"/>
    </location>
</feature>
<name>A0A2K9LLE4_9GAMM</name>
<reference evidence="10" key="1">
    <citation type="submission" date="2017-08" db="EMBL/GenBank/DDBJ databases">
        <title>Direct submision.</title>
        <authorList>
            <person name="Kim S.-J."/>
            <person name="Rhee S.-K."/>
        </authorList>
    </citation>
    <scope>NUCLEOTIDE SEQUENCE [LARGE SCALE GENOMIC DNA]</scope>
    <source>
        <strain evidence="10">GI5</strain>
    </source>
</reference>
<evidence type="ECO:0000313" key="9">
    <source>
        <dbReference type="EMBL" id="AUM13179.1"/>
    </source>
</evidence>
<dbReference type="InterPro" id="IPR035919">
    <property type="entry name" value="EAL_sf"/>
</dbReference>
<evidence type="ECO:0008006" key="11">
    <source>
        <dbReference type="Google" id="ProtNLM"/>
    </source>
</evidence>
<dbReference type="Gene3D" id="3.30.450.350">
    <property type="entry name" value="CHASE domain"/>
    <property type="match status" value="1"/>
</dbReference>
<proteinExistence type="predicted"/>
<dbReference type="CDD" id="cd01949">
    <property type="entry name" value="GGDEF"/>
    <property type="match status" value="1"/>
</dbReference>
<dbReference type="GO" id="GO:0016020">
    <property type="term" value="C:membrane"/>
    <property type="evidence" value="ECO:0007669"/>
    <property type="project" value="UniProtKB-SubCell"/>
</dbReference>
<dbReference type="PANTHER" id="PTHR44757:SF2">
    <property type="entry name" value="BIOFILM ARCHITECTURE MAINTENANCE PROTEIN MBAA"/>
    <property type="match status" value="1"/>
</dbReference>
<evidence type="ECO:0000256" key="2">
    <source>
        <dbReference type="ARBA" id="ARBA00022692"/>
    </source>
</evidence>
<feature type="transmembrane region" description="Helical" evidence="5">
    <location>
        <begin position="30"/>
        <end position="50"/>
    </location>
</feature>
<evidence type="ECO:0000259" key="8">
    <source>
        <dbReference type="PROSITE" id="PS50887"/>
    </source>
</evidence>
<keyword evidence="2 5" id="KW-0812">Transmembrane</keyword>
<evidence type="ECO:0000313" key="10">
    <source>
        <dbReference type="Proteomes" id="UP000235116"/>
    </source>
</evidence>
<dbReference type="PROSITE" id="PS50839">
    <property type="entry name" value="CHASE"/>
    <property type="match status" value="1"/>
</dbReference>
<keyword evidence="4 5" id="KW-0472">Membrane</keyword>
<dbReference type="SUPFAM" id="SSF141868">
    <property type="entry name" value="EAL domain-like"/>
    <property type="match status" value="1"/>
</dbReference>